<gene>
    <name evidence="2" type="ORF">CGE01nite_31820</name>
</gene>
<evidence type="ECO:0000256" key="1">
    <source>
        <dbReference type="SAM" id="MobiDB-lite"/>
    </source>
</evidence>
<feature type="region of interest" description="Disordered" evidence="1">
    <location>
        <begin position="1"/>
        <end position="21"/>
    </location>
</feature>
<feature type="compositionally biased region" description="Basic and acidic residues" evidence="1">
    <location>
        <begin position="69"/>
        <end position="81"/>
    </location>
</feature>
<accession>A0A4Y3KNE2</accession>
<feature type="compositionally biased region" description="Basic residues" evidence="1">
    <location>
        <begin position="92"/>
        <end position="103"/>
    </location>
</feature>
<protein>
    <submittedName>
        <fullName evidence="2">Uncharacterized protein</fullName>
    </submittedName>
</protein>
<dbReference type="Proteomes" id="UP000320461">
    <property type="component" value="Unassembled WGS sequence"/>
</dbReference>
<organism evidence="2 3">
    <name type="scientific">Cellulomonas gelida</name>
    <dbReference type="NCBI Taxonomy" id="1712"/>
    <lineage>
        <taxon>Bacteria</taxon>
        <taxon>Bacillati</taxon>
        <taxon>Actinomycetota</taxon>
        <taxon>Actinomycetes</taxon>
        <taxon>Micrococcales</taxon>
        <taxon>Cellulomonadaceae</taxon>
        <taxon>Cellulomonas</taxon>
    </lineage>
</organism>
<keyword evidence="3" id="KW-1185">Reference proteome</keyword>
<dbReference type="AlphaFoldDB" id="A0A4Y3KNE2"/>
<feature type="region of interest" description="Disordered" evidence="1">
    <location>
        <begin position="64"/>
        <end position="103"/>
    </location>
</feature>
<evidence type="ECO:0000313" key="2">
    <source>
        <dbReference type="EMBL" id="GEA85931.1"/>
    </source>
</evidence>
<name>A0A4Y3KNE2_9CELL</name>
<reference evidence="2 3" key="1">
    <citation type="submission" date="2019-06" db="EMBL/GenBank/DDBJ databases">
        <title>Whole genome shotgun sequence of Cellulomonas gelida NBRC 3748.</title>
        <authorList>
            <person name="Hosoyama A."/>
            <person name="Uohara A."/>
            <person name="Ohji S."/>
            <person name="Ichikawa N."/>
        </authorList>
    </citation>
    <scope>NUCLEOTIDE SEQUENCE [LARGE SCALE GENOMIC DNA]</scope>
    <source>
        <strain evidence="2 3">NBRC 3748</strain>
    </source>
</reference>
<feature type="compositionally biased region" description="Basic and acidic residues" evidence="1">
    <location>
        <begin position="8"/>
        <end position="21"/>
    </location>
</feature>
<comment type="caution">
    <text evidence="2">The sequence shown here is derived from an EMBL/GenBank/DDBJ whole genome shotgun (WGS) entry which is preliminary data.</text>
</comment>
<dbReference type="EMBL" id="BJLQ01000062">
    <property type="protein sequence ID" value="GEA85931.1"/>
    <property type="molecule type" value="Genomic_DNA"/>
</dbReference>
<sequence length="103" mass="10831">MGRTRNTTARDNRERAATAREHYQVAQERLEMAPDGASSAAQVAASSAVLAAIAASDATCGHALGQHSTEQDHRAAGRLLEETGPGGQALARKSRASHPTRRT</sequence>
<evidence type="ECO:0000313" key="3">
    <source>
        <dbReference type="Proteomes" id="UP000320461"/>
    </source>
</evidence>
<proteinExistence type="predicted"/>